<dbReference type="InterPro" id="IPR002938">
    <property type="entry name" value="FAD-bd"/>
</dbReference>
<evidence type="ECO:0000259" key="9">
    <source>
        <dbReference type="PROSITE" id="PS50048"/>
    </source>
</evidence>
<keyword evidence="7" id="KW-0539">Nucleus</keyword>
<dbReference type="InterPro" id="IPR007219">
    <property type="entry name" value="XnlR_reg_dom"/>
</dbReference>
<keyword evidence="2" id="KW-0285">Flavoprotein</keyword>
<dbReference type="OrthoDB" id="1047367at2759"/>
<evidence type="ECO:0000256" key="2">
    <source>
        <dbReference type="ARBA" id="ARBA00022630"/>
    </source>
</evidence>
<dbReference type="Pfam" id="PF01494">
    <property type="entry name" value="FAD_binding_3"/>
    <property type="match status" value="1"/>
</dbReference>
<keyword evidence="6" id="KW-0503">Monooxygenase</keyword>
<dbReference type="GO" id="GO:0008270">
    <property type="term" value="F:zinc ion binding"/>
    <property type="evidence" value="ECO:0007669"/>
    <property type="project" value="InterPro"/>
</dbReference>
<dbReference type="SUPFAM" id="SSF51905">
    <property type="entry name" value="FAD/NAD(P)-binding domain"/>
    <property type="match status" value="1"/>
</dbReference>
<dbReference type="SMART" id="SM00066">
    <property type="entry name" value="GAL4"/>
    <property type="match status" value="1"/>
</dbReference>
<proteinExistence type="inferred from homology"/>
<organism evidence="10 11">
    <name type="scientific">Teratosphaeria destructans</name>
    <dbReference type="NCBI Taxonomy" id="418781"/>
    <lineage>
        <taxon>Eukaryota</taxon>
        <taxon>Fungi</taxon>
        <taxon>Dikarya</taxon>
        <taxon>Ascomycota</taxon>
        <taxon>Pezizomycotina</taxon>
        <taxon>Dothideomycetes</taxon>
        <taxon>Dothideomycetidae</taxon>
        <taxon>Mycosphaerellales</taxon>
        <taxon>Teratosphaeriaceae</taxon>
        <taxon>Teratosphaeria</taxon>
    </lineage>
</organism>
<accession>A0A9W7VZR5</accession>
<dbReference type="Gene3D" id="3.50.50.60">
    <property type="entry name" value="FAD/NAD(P)-binding domain"/>
    <property type="match status" value="1"/>
</dbReference>
<dbReference type="GO" id="GO:0003677">
    <property type="term" value="F:DNA binding"/>
    <property type="evidence" value="ECO:0007669"/>
    <property type="project" value="InterPro"/>
</dbReference>
<comment type="caution">
    <text evidence="10">The sequence shown here is derived from an EMBL/GenBank/DDBJ whole genome shotgun (WGS) entry which is preliminary data.</text>
</comment>
<dbReference type="SUPFAM" id="SSF54373">
    <property type="entry name" value="FAD-linked reductases, C-terminal domain"/>
    <property type="match status" value="1"/>
</dbReference>
<dbReference type="AlphaFoldDB" id="A0A9W7VZR5"/>
<dbReference type="GO" id="GO:0071949">
    <property type="term" value="F:FAD binding"/>
    <property type="evidence" value="ECO:0007669"/>
    <property type="project" value="InterPro"/>
</dbReference>
<evidence type="ECO:0000313" key="11">
    <source>
        <dbReference type="Proteomes" id="UP001138500"/>
    </source>
</evidence>
<dbReference type="GO" id="GO:0006351">
    <property type="term" value="P:DNA-templated transcription"/>
    <property type="evidence" value="ECO:0007669"/>
    <property type="project" value="InterPro"/>
</dbReference>
<evidence type="ECO:0000256" key="3">
    <source>
        <dbReference type="ARBA" id="ARBA00022723"/>
    </source>
</evidence>
<dbReference type="Pfam" id="PF04082">
    <property type="entry name" value="Fungal_trans"/>
    <property type="match status" value="1"/>
</dbReference>
<feature type="region of interest" description="Disordered" evidence="8">
    <location>
        <begin position="494"/>
        <end position="522"/>
    </location>
</feature>
<evidence type="ECO:0000256" key="5">
    <source>
        <dbReference type="ARBA" id="ARBA00023002"/>
    </source>
</evidence>
<evidence type="ECO:0000256" key="6">
    <source>
        <dbReference type="ARBA" id="ARBA00023033"/>
    </source>
</evidence>
<dbReference type="InterPro" id="IPR001138">
    <property type="entry name" value="Zn2Cys6_DnaBD"/>
</dbReference>
<evidence type="ECO:0000256" key="7">
    <source>
        <dbReference type="ARBA" id="ARBA00023242"/>
    </source>
</evidence>
<reference evidence="10 11" key="1">
    <citation type="journal article" date="2018" name="IMA Fungus">
        <title>IMA Genome-F 10: Nine draft genome sequences of Claviceps purpurea s.lat., including C. arundinis, C. humidiphila, and C. cf. spartinae, pseudomolecules for the pitch canker pathogen Fusarium circinatum, draft genome of Davidsoniella eucalypti, Grosmannia galeiformis, Quambalaria eucalypti, and Teratosphaeria destructans.</title>
        <authorList>
            <person name="Wingfield B.D."/>
            <person name="Liu M."/>
            <person name="Nguyen H.D."/>
            <person name="Lane F.A."/>
            <person name="Morgan S.W."/>
            <person name="De Vos L."/>
            <person name="Wilken P.M."/>
            <person name="Duong T.A."/>
            <person name="Aylward J."/>
            <person name="Coetzee M.P."/>
            <person name="Dadej K."/>
            <person name="De Beer Z.W."/>
            <person name="Findlay W."/>
            <person name="Havenga M."/>
            <person name="Kolarik M."/>
            <person name="Menzies J.G."/>
            <person name="Naidoo K."/>
            <person name="Pochopski O."/>
            <person name="Shoukouhi P."/>
            <person name="Santana Q.C."/>
            <person name="Seifert K.A."/>
            <person name="Soal N."/>
            <person name="Steenkamp E.T."/>
            <person name="Tatham C.T."/>
            <person name="van der Nest M.A."/>
            <person name="Wingfield M.J."/>
        </authorList>
    </citation>
    <scope>NUCLEOTIDE SEQUENCE [LARGE SCALE GENOMIC DNA]</scope>
    <source>
        <strain evidence="10">CMW44962</strain>
    </source>
</reference>
<keyword evidence="5" id="KW-0560">Oxidoreductase</keyword>
<dbReference type="InterPro" id="IPR036188">
    <property type="entry name" value="FAD/NAD-bd_sf"/>
</dbReference>
<dbReference type="CDD" id="cd00067">
    <property type="entry name" value="GAL4"/>
    <property type="match status" value="1"/>
</dbReference>
<dbReference type="PANTHER" id="PTHR13789">
    <property type="entry name" value="MONOOXYGENASE"/>
    <property type="match status" value="1"/>
</dbReference>
<evidence type="ECO:0000256" key="1">
    <source>
        <dbReference type="ARBA" id="ARBA00007992"/>
    </source>
</evidence>
<dbReference type="GO" id="GO:0004497">
    <property type="term" value="F:monooxygenase activity"/>
    <property type="evidence" value="ECO:0007669"/>
    <property type="project" value="UniProtKB-KW"/>
</dbReference>
<keyword evidence="11" id="KW-1185">Reference proteome</keyword>
<keyword evidence="4" id="KW-0274">FAD</keyword>
<evidence type="ECO:0000256" key="4">
    <source>
        <dbReference type="ARBA" id="ARBA00022827"/>
    </source>
</evidence>
<feature type="compositionally biased region" description="Polar residues" evidence="8">
    <location>
        <begin position="494"/>
        <end position="513"/>
    </location>
</feature>
<gene>
    <name evidence="10" type="ORF">Tdes44962_MAKER04562</name>
</gene>
<evidence type="ECO:0000313" key="10">
    <source>
        <dbReference type="EMBL" id="KAH9823603.1"/>
    </source>
</evidence>
<dbReference type="PROSITE" id="PS50048">
    <property type="entry name" value="ZN2_CY6_FUNGAL_2"/>
    <property type="match status" value="1"/>
</dbReference>
<keyword evidence="3" id="KW-0479">Metal-binding</keyword>
<dbReference type="EMBL" id="RIBY02002189">
    <property type="protein sequence ID" value="KAH9823603.1"/>
    <property type="molecule type" value="Genomic_DNA"/>
</dbReference>
<dbReference type="SMART" id="SM00906">
    <property type="entry name" value="Fungal_trans"/>
    <property type="match status" value="1"/>
</dbReference>
<dbReference type="Proteomes" id="UP001138500">
    <property type="component" value="Unassembled WGS sequence"/>
</dbReference>
<dbReference type="InterPro" id="IPR036864">
    <property type="entry name" value="Zn2-C6_fun-type_DNA-bd_sf"/>
</dbReference>
<comment type="similarity">
    <text evidence="1">Belongs to the paxM FAD-dependent monooxygenase family.</text>
</comment>
<dbReference type="GO" id="GO:0000981">
    <property type="term" value="F:DNA-binding transcription factor activity, RNA polymerase II-specific"/>
    <property type="evidence" value="ECO:0007669"/>
    <property type="project" value="InterPro"/>
</dbReference>
<evidence type="ECO:0000256" key="8">
    <source>
        <dbReference type="SAM" id="MobiDB-lite"/>
    </source>
</evidence>
<dbReference type="SUPFAM" id="SSF57701">
    <property type="entry name" value="Zn2/Cys6 DNA-binding domain"/>
    <property type="match status" value="1"/>
</dbReference>
<dbReference type="InterPro" id="IPR050493">
    <property type="entry name" value="FAD-dep_Monooxygenase_BioMet"/>
</dbReference>
<dbReference type="PANTHER" id="PTHR13789:SF172">
    <property type="entry name" value="HYDROXYLASE, PUTATIVE (AFU_ORTHOLOGUE AFUA_1G12410)-RELATED"/>
    <property type="match status" value="1"/>
</dbReference>
<reference evidence="10 11" key="2">
    <citation type="journal article" date="2021" name="Curr. Genet.">
        <title>Genetic response to nitrogen starvation in the aggressive Eucalyptus foliar pathogen Teratosphaeria destructans.</title>
        <authorList>
            <person name="Havenga M."/>
            <person name="Wingfield B.D."/>
            <person name="Wingfield M.J."/>
            <person name="Dreyer L.L."/>
            <person name="Roets F."/>
            <person name="Aylward J."/>
        </authorList>
    </citation>
    <scope>NUCLEOTIDE SEQUENCE [LARGE SCALE GENOMIC DNA]</scope>
    <source>
        <strain evidence="10">CMW44962</strain>
    </source>
</reference>
<name>A0A9W7VZR5_9PEZI</name>
<feature type="domain" description="Zn(2)-C6 fungal-type" evidence="9">
    <location>
        <begin position="436"/>
        <end position="467"/>
    </location>
</feature>
<dbReference type="PRINTS" id="PR00420">
    <property type="entry name" value="RNGMNOXGNASE"/>
</dbReference>
<dbReference type="PROSITE" id="PS00463">
    <property type="entry name" value="ZN2_CY6_FUNGAL_1"/>
    <property type="match status" value="1"/>
</dbReference>
<dbReference type="Gene3D" id="4.10.240.10">
    <property type="entry name" value="Zn(2)-C6 fungal-type DNA-binding domain"/>
    <property type="match status" value="1"/>
</dbReference>
<protein>
    <submittedName>
        <fullName evidence="10">FAD dependent oxidoreductase</fullName>
    </submittedName>
</protein>
<sequence>MPSRDGWRQLDLAVIGGGIGGLCSALALRRAGHQVTIYERADFAGEVGASISCAANGTRWLHDWKVDIAKGDGVVLKKLINRDWNTGEPVSVYDLADYEEKWGYVYYMFHRQYMHRMLMDSVLGEGDGPACKLVVNHKCKDIDLETGRITFENGVEATHDAVIGADGIGSAVRGIIGIKPDRKPADQSCLHANVTTEKAVKLGLVDYSQNSALEYWGGHHTWNKIVLSPCNSGSLLSYYCFFPREKGDFTNQSWDADAPLEDLLRPYPDLDRQVFKHLEIGEEIRPWRLWVHQPYEYWQKGIACVLGDAAHPMFPHQSQGACMAIEDSACLGLVFNKDNFDGDIRSALELYEQVRKPRATKVQAASRRAAENIHERIGFSSNTDNKLYKVADESQKLTIEEMNGEGAEEESSSRSVFVESMWCQVKPQDRQRSERACQPCKAAKVRCSGEAPCLRCSKRAKAEGCIFSTIPRARRSTTVSVSIDGLGALPENRQTAQSTAIPSPMSTRGSISQDGLADDYPENTESRLMYSSKGEKVYVGETASLSFLQFLRVVVRHHMGACDFTETDFKDCMLEVDAPHHDELPLDEQTLEQQDGLISAYVQATNGFLDLHSPDELSTMAKDVRRSSMQSPKALKDHSAVFYAMLAIGAQARNDSLADAIYARHYFKIAQARAFEDMLCDPSLSMVKLFLMMAFYMFGACHRNAGFMYLGVASKAAIALGLQKTERSLNLAAEESEARFRCWKSLRVLDGVTNAILGRPNCLPATPATITPDISVDPALSDRTTELACQAILDMLSLVDGLDLKSRKGSVREVAEAVELLKKTRAWSEALPFELQPGRTAATPAQTGTAQLHVTCAYYFTIILVTRPFMIASLARRLRVSSHGESMINDPTDPKVAELGQVCLDSAIYLAKATQAALTSGALLGNMCILKAWIFAAGLLIGFALFGRTDGSEDLTRPFEDARTVLDHLRRSSAQAALYHDILTSLSDAITTRTNQLLARRHTMTSQYIQPLFSGESHEQTVAGMSALDTSSMQQSFRPNVGDVIQPITAFGTPVANNGFSFDNSLDIANMSMLWDDMEFDWASLDLAFPV</sequence>
<dbReference type="CDD" id="cd12148">
    <property type="entry name" value="fungal_TF_MHR"/>
    <property type="match status" value="1"/>
</dbReference>